<dbReference type="SUPFAM" id="SSF53474">
    <property type="entry name" value="alpha/beta-Hydrolases"/>
    <property type="match status" value="1"/>
</dbReference>
<keyword evidence="3" id="KW-1185">Reference proteome</keyword>
<sequence>MNLTRGSGLPLLMIHGNGVDHRILLPLDTALGEKDVFERHYIDLPGFGDREPLSNAGGLPEIADWLENEIPSIVGERPFALLGNSMGGLLCQEMADRFAPAVRGMFLIAPVVYAVGEQRTLPRQSVSVRDQELLNSLSKRERELFTDVSVIQSRWAWEEFSRWVLPGLLSANLRAMAKLSKRYFLEPLPVHRKEQLMFPVTVVCGRNDHVTGFKDPEQLQSRYPNLNLKVIDDAGHNVHIEQQEIVERELRAWAKELAVCGSETS</sequence>
<dbReference type="KEGG" id="gey:QMQ05_10815"/>
<dbReference type="AlphaFoldDB" id="A0AAU6WA59"/>
<keyword evidence="2" id="KW-0378">Hydrolase</keyword>
<dbReference type="Pfam" id="PF12697">
    <property type="entry name" value="Abhydrolase_6"/>
    <property type="match status" value="1"/>
</dbReference>
<evidence type="ECO:0000313" key="2">
    <source>
        <dbReference type="EMBL" id="XAO44848.1"/>
    </source>
</evidence>
<dbReference type="PANTHER" id="PTHR43798:SF6">
    <property type="entry name" value="HYDROLASE, PUTATIVE (AFU_ORTHOLOGUE AFUA_4G13070)-RELATED"/>
    <property type="match status" value="1"/>
</dbReference>
<dbReference type="Gene3D" id="3.40.50.1820">
    <property type="entry name" value="alpha/beta hydrolase"/>
    <property type="match status" value="1"/>
</dbReference>
<gene>
    <name evidence="2" type="ORF">QMQ05_10815</name>
</gene>
<organism evidence="2 3">
    <name type="scientific">Glutamicibacter ectropisis</name>
    <dbReference type="NCBI Taxonomy" id="3046593"/>
    <lineage>
        <taxon>Bacteria</taxon>
        <taxon>Bacillati</taxon>
        <taxon>Actinomycetota</taxon>
        <taxon>Actinomycetes</taxon>
        <taxon>Micrococcales</taxon>
        <taxon>Micrococcaceae</taxon>
        <taxon>Glutamicibacter</taxon>
    </lineage>
</organism>
<feature type="domain" description="AB hydrolase-1" evidence="1">
    <location>
        <begin position="11"/>
        <end position="246"/>
    </location>
</feature>
<dbReference type="PANTHER" id="PTHR43798">
    <property type="entry name" value="MONOACYLGLYCEROL LIPASE"/>
    <property type="match status" value="1"/>
</dbReference>
<reference evidence="2 3" key="1">
    <citation type="submission" date="2023-05" db="EMBL/GenBank/DDBJ databases">
        <title>Glutamicibacter sp. B1, complete genome.</title>
        <authorList>
            <person name="Long Y.H."/>
            <person name="Fang T."/>
            <person name="Li X.Y."/>
        </authorList>
    </citation>
    <scope>NUCLEOTIDE SEQUENCE [LARGE SCALE GENOMIC DNA]</scope>
    <source>
        <strain evidence="2 3">B1</strain>
    </source>
</reference>
<accession>A0AAU6WA59</accession>
<protein>
    <submittedName>
        <fullName evidence="2">Alpha/beta hydrolase</fullName>
    </submittedName>
</protein>
<proteinExistence type="predicted"/>
<evidence type="ECO:0000259" key="1">
    <source>
        <dbReference type="Pfam" id="PF12697"/>
    </source>
</evidence>
<dbReference type="EMBL" id="CP125942">
    <property type="protein sequence ID" value="XAO44848.1"/>
    <property type="molecule type" value="Genomic_DNA"/>
</dbReference>
<dbReference type="InterPro" id="IPR029058">
    <property type="entry name" value="AB_hydrolase_fold"/>
</dbReference>
<dbReference type="Proteomes" id="UP001486888">
    <property type="component" value="Chromosome"/>
</dbReference>
<evidence type="ECO:0000313" key="3">
    <source>
        <dbReference type="Proteomes" id="UP001486888"/>
    </source>
</evidence>
<dbReference type="GO" id="GO:0016787">
    <property type="term" value="F:hydrolase activity"/>
    <property type="evidence" value="ECO:0007669"/>
    <property type="project" value="UniProtKB-KW"/>
</dbReference>
<dbReference type="InterPro" id="IPR000073">
    <property type="entry name" value="AB_hydrolase_1"/>
</dbReference>
<dbReference type="InterPro" id="IPR050266">
    <property type="entry name" value="AB_hydrolase_sf"/>
</dbReference>
<name>A0AAU6WA59_9MICC</name>
<dbReference type="RefSeq" id="WP_345469949.1">
    <property type="nucleotide sequence ID" value="NZ_CP125942.1"/>
</dbReference>